<protein>
    <submittedName>
        <fullName evidence="1">10738_t:CDS:1</fullName>
    </submittedName>
</protein>
<feature type="non-terminal residue" evidence="1">
    <location>
        <position position="1"/>
    </location>
</feature>
<gene>
    <name evidence="1" type="ORF">RPERSI_LOCUS21959</name>
</gene>
<accession>A0ACA9RRD5</accession>
<dbReference type="Proteomes" id="UP000789920">
    <property type="component" value="Unassembled WGS sequence"/>
</dbReference>
<comment type="caution">
    <text evidence="1">The sequence shown here is derived from an EMBL/GenBank/DDBJ whole genome shotgun (WGS) entry which is preliminary data.</text>
</comment>
<proteinExistence type="predicted"/>
<evidence type="ECO:0000313" key="1">
    <source>
        <dbReference type="EMBL" id="CAG8805551.1"/>
    </source>
</evidence>
<sequence length="57" mass="6491">NFSDLKQVGRGGFGTVFKATIKRLDLTVAVKKLSAEKNEKTIQKFVKEPWPRKIMDP</sequence>
<name>A0ACA9RRD5_9GLOM</name>
<reference evidence="1" key="1">
    <citation type="submission" date="2021-06" db="EMBL/GenBank/DDBJ databases">
        <authorList>
            <person name="Kallberg Y."/>
            <person name="Tangrot J."/>
            <person name="Rosling A."/>
        </authorList>
    </citation>
    <scope>NUCLEOTIDE SEQUENCE</scope>
    <source>
        <strain evidence="1">MA461A</strain>
    </source>
</reference>
<keyword evidence="2" id="KW-1185">Reference proteome</keyword>
<organism evidence="1 2">
    <name type="scientific">Racocetra persica</name>
    <dbReference type="NCBI Taxonomy" id="160502"/>
    <lineage>
        <taxon>Eukaryota</taxon>
        <taxon>Fungi</taxon>
        <taxon>Fungi incertae sedis</taxon>
        <taxon>Mucoromycota</taxon>
        <taxon>Glomeromycotina</taxon>
        <taxon>Glomeromycetes</taxon>
        <taxon>Diversisporales</taxon>
        <taxon>Gigasporaceae</taxon>
        <taxon>Racocetra</taxon>
    </lineage>
</organism>
<dbReference type="EMBL" id="CAJVQC010065470">
    <property type="protein sequence ID" value="CAG8805551.1"/>
    <property type="molecule type" value="Genomic_DNA"/>
</dbReference>
<evidence type="ECO:0000313" key="2">
    <source>
        <dbReference type="Proteomes" id="UP000789920"/>
    </source>
</evidence>